<sequence>QQEKEDLQGKLKLREHLSQTAGKSEATPAPSKNIDLEMKQLQSKLKNSNNEITKQSTTIKSLKNEVQQKEEQIRELQAKISRLERDLNMKRHLIEDLRSRLKAYQENEKACTETLDSLERKLKSLNEDCSYKKASIDSLKQRLNVATKEKSHYEQMYHKTKDELEKKDVKLSNLESKMTETEHVMTELETAASQQLHGLAKQSGQALETIQKKLLLANDRVEEFMTFVKALSTELQHSIQELRIKIKQAKKKEEARAHKKGLSQESILLAASILNVSTTDVEEILEVEDDEETAKTKMESEKDKEWLHKIQKLLEAQFPFATYLMDAVLEKLNEKKKLVEEYSSLMKRIA</sequence>
<dbReference type="SUPFAM" id="SSF57997">
    <property type="entry name" value="Tropomyosin"/>
    <property type="match status" value="1"/>
</dbReference>
<reference evidence="2 3" key="1">
    <citation type="submission" date="2019-09" db="EMBL/GenBank/DDBJ databases">
        <title>Bird 10,000 Genomes (B10K) Project - Family phase.</title>
        <authorList>
            <person name="Zhang G."/>
        </authorList>
    </citation>
    <scope>NUCLEOTIDE SEQUENCE [LARGE SCALE GENOMIC DNA]</scope>
    <source>
        <strain evidence="2">OUT-0051</strain>
        <tissue evidence="2">Kidney</tissue>
    </source>
</reference>
<feature type="compositionally biased region" description="Basic and acidic residues" evidence="1">
    <location>
        <begin position="1"/>
        <end position="17"/>
    </location>
</feature>
<protein>
    <submittedName>
        <fullName evidence="2">CNTLN protein</fullName>
    </submittedName>
</protein>
<keyword evidence="3" id="KW-1185">Reference proteome</keyword>
<feature type="non-terminal residue" evidence="2">
    <location>
        <position position="350"/>
    </location>
</feature>
<dbReference type="PANTHER" id="PTHR18957">
    <property type="entry name" value="CENTLEIN"/>
    <property type="match status" value="1"/>
</dbReference>
<feature type="non-terminal residue" evidence="2">
    <location>
        <position position="1"/>
    </location>
</feature>
<evidence type="ECO:0000256" key="1">
    <source>
        <dbReference type="SAM" id="MobiDB-lite"/>
    </source>
</evidence>
<feature type="region of interest" description="Disordered" evidence="1">
    <location>
        <begin position="1"/>
        <end position="33"/>
    </location>
</feature>
<evidence type="ECO:0000313" key="3">
    <source>
        <dbReference type="Proteomes" id="UP000525565"/>
    </source>
</evidence>
<name>A0A7K7LNP4_9AVES</name>
<evidence type="ECO:0000313" key="2">
    <source>
        <dbReference type="EMBL" id="NWZ32358.1"/>
    </source>
</evidence>
<dbReference type="Proteomes" id="UP000525565">
    <property type="component" value="Unassembled WGS sequence"/>
</dbReference>
<organism evidence="2 3">
    <name type="scientific">Asarcornis scutulata</name>
    <dbReference type="NCBI Taxonomy" id="75869"/>
    <lineage>
        <taxon>Eukaryota</taxon>
        <taxon>Metazoa</taxon>
        <taxon>Chordata</taxon>
        <taxon>Craniata</taxon>
        <taxon>Vertebrata</taxon>
        <taxon>Euteleostomi</taxon>
        <taxon>Archelosauria</taxon>
        <taxon>Archosauria</taxon>
        <taxon>Dinosauria</taxon>
        <taxon>Saurischia</taxon>
        <taxon>Theropoda</taxon>
        <taxon>Coelurosauria</taxon>
        <taxon>Aves</taxon>
        <taxon>Neognathae</taxon>
        <taxon>Galloanserae</taxon>
        <taxon>Anseriformes</taxon>
        <taxon>Anatidae</taxon>
        <taxon>Anatinae</taxon>
        <taxon>Asarcornis</taxon>
    </lineage>
</organism>
<dbReference type="PANTHER" id="PTHR18957:SF0">
    <property type="entry name" value="CENTLEIN"/>
    <property type="match status" value="1"/>
</dbReference>
<dbReference type="Gene3D" id="1.20.5.340">
    <property type="match status" value="2"/>
</dbReference>
<dbReference type="GO" id="GO:0005814">
    <property type="term" value="C:centriole"/>
    <property type="evidence" value="ECO:0007669"/>
    <property type="project" value="TreeGrafter"/>
</dbReference>
<dbReference type="EMBL" id="VZSO01009129">
    <property type="protein sequence ID" value="NWZ32358.1"/>
    <property type="molecule type" value="Genomic_DNA"/>
</dbReference>
<dbReference type="GO" id="GO:0010457">
    <property type="term" value="P:centriole-centriole cohesion"/>
    <property type="evidence" value="ECO:0007669"/>
    <property type="project" value="TreeGrafter"/>
</dbReference>
<dbReference type="AlphaFoldDB" id="A0A7K7LNP4"/>
<dbReference type="GO" id="GO:0005813">
    <property type="term" value="C:centrosome"/>
    <property type="evidence" value="ECO:0007669"/>
    <property type="project" value="TreeGrafter"/>
</dbReference>
<dbReference type="InterPro" id="IPR038810">
    <property type="entry name" value="CNTLN"/>
</dbReference>
<proteinExistence type="predicted"/>
<comment type="caution">
    <text evidence="2">The sequence shown here is derived from an EMBL/GenBank/DDBJ whole genome shotgun (WGS) entry which is preliminary data.</text>
</comment>
<gene>
    <name evidence="2" type="primary">Cntln_0</name>
    <name evidence="2" type="ORF">ASASCU_R09118</name>
</gene>
<accession>A0A7K7LNP4</accession>